<keyword evidence="3" id="KW-1185">Reference proteome</keyword>
<dbReference type="AlphaFoldDB" id="A0AAW2DKM8"/>
<dbReference type="Proteomes" id="UP001459277">
    <property type="component" value="Unassembled WGS sequence"/>
</dbReference>
<evidence type="ECO:0000259" key="1">
    <source>
        <dbReference type="Pfam" id="PF13966"/>
    </source>
</evidence>
<protein>
    <recommendedName>
        <fullName evidence="1">Reverse transcriptase zinc-binding domain-containing protein</fullName>
    </recommendedName>
</protein>
<comment type="caution">
    <text evidence="2">The sequence shown here is derived from an EMBL/GenBank/DDBJ whole genome shotgun (WGS) entry which is preliminary data.</text>
</comment>
<evidence type="ECO:0000313" key="3">
    <source>
        <dbReference type="Proteomes" id="UP001459277"/>
    </source>
</evidence>
<dbReference type="EMBL" id="JAZDWU010000003">
    <property type="protein sequence ID" value="KAL0009246.1"/>
    <property type="molecule type" value="Genomic_DNA"/>
</dbReference>
<evidence type="ECO:0000313" key="2">
    <source>
        <dbReference type="EMBL" id="KAL0009246.1"/>
    </source>
</evidence>
<reference evidence="2 3" key="1">
    <citation type="submission" date="2024-01" db="EMBL/GenBank/DDBJ databases">
        <title>A telomere-to-telomere, gap-free genome of sweet tea (Lithocarpus litseifolius).</title>
        <authorList>
            <person name="Zhou J."/>
        </authorList>
    </citation>
    <scope>NUCLEOTIDE SEQUENCE [LARGE SCALE GENOMIC DNA]</scope>
    <source>
        <strain evidence="2">Zhou-2022a</strain>
        <tissue evidence="2">Leaf</tissue>
    </source>
</reference>
<sequence>MHIIVKASRLRLPMVSALIDTETRRWNADLVRSLFFPFEANTIINMPLSYNLPEDKIIWVGNKRGEFTVKSAYYIALKVVETNEDGECSRGDARAPLWKRMWHLKILTKIRIFAWRACMNALPTRVNLHRRGVNLDVVCPMCDWEAESIAHSLLLCNSTRQVWNKWEDCPVKLDDNCIDFSEAAMRILNEGATRDLELFVVAAWSIWNCKGEAVAALSKMIPGQYTSLETEFIALQEGVLLAR</sequence>
<name>A0AAW2DKM8_9ROSI</name>
<organism evidence="2 3">
    <name type="scientific">Lithocarpus litseifolius</name>
    <dbReference type="NCBI Taxonomy" id="425828"/>
    <lineage>
        <taxon>Eukaryota</taxon>
        <taxon>Viridiplantae</taxon>
        <taxon>Streptophyta</taxon>
        <taxon>Embryophyta</taxon>
        <taxon>Tracheophyta</taxon>
        <taxon>Spermatophyta</taxon>
        <taxon>Magnoliopsida</taxon>
        <taxon>eudicotyledons</taxon>
        <taxon>Gunneridae</taxon>
        <taxon>Pentapetalae</taxon>
        <taxon>rosids</taxon>
        <taxon>fabids</taxon>
        <taxon>Fagales</taxon>
        <taxon>Fagaceae</taxon>
        <taxon>Lithocarpus</taxon>
    </lineage>
</organism>
<feature type="domain" description="Reverse transcriptase zinc-binding" evidence="1">
    <location>
        <begin position="67"/>
        <end position="163"/>
    </location>
</feature>
<gene>
    <name evidence="2" type="ORF">SO802_010748</name>
</gene>
<dbReference type="Pfam" id="PF13966">
    <property type="entry name" value="zf-RVT"/>
    <property type="match status" value="1"/>
</dbReference>
<dbReference type="InterPro" id="IPR026960">
    <property type="entry name" value="RVT-Znf"/>
</dbReference>
<accession>A0AAW2DKM8</accession>
<proteinExistence type="predicted"/>